<dbReference type="OrthoDB" id="509901at2759"/>
<dbReference type="InterPro" id="IPR018038">
    <property type="entry name" value="Ribosomal_uL30_CS"/>
</dbReference>
<dbReference type="SUPFAM" id="SSF55129">
    <property type="entry name" value="Ribosomal protein L30p/L7e"/>
    <property type="match status" value="1"/>
</dbReference>
<dbReference type="NCBIfam" id="TIGR01308">
    <property type="entry name" value="rpmD_bact"/>
    <property type="match status" value="1"/>
</dbReference>
<dbReference type="Pfam" id="PF00327">
    <property type="entry name" value="Ribosomal_L30"/>
    <property type="match status" value="1"/>
</dbReference>
<keyword evidence="2 5" id="KW-0689">Ribosomal protein</keyword>
<evidence type="ECO:0000256" key="4">
    <source>
        <dbReference type="ARBA" id="ARBA00035281"/>
    </source>
</evidence>
<feature type="region of interest" description="Disordered" evidence="6">
    <location>
        <begin position="70"/>
        <end position="90"/>
    </location>
</feature>
<dbReference type="GO" id="GO:0005739">
    <property type="term" value="C:mitochondrion"/>
    <property type="evidence" value="ECO:0007669"/>
    <property type="project" value="TreeGrafter"/>
</dbReference>
<proteinExistence type="inferred from homology"/>
<evidence type="ECO:0000259" key="7">
    <source>
        <dbReference type="Pfam" id="PF00327"/>
    </source>
</evidence>
<feature type="compositionally biased region" description="Basic and acidic residues" evidence="6">
    <location>
        <begin position="70"/>
        <end position="80"/>
    </location>
</feature>
<gene>
    <name evidence="8" type="ORF">BRENAR_LOCUS804</name>
</gene>
<dbReference type="Proteomes" id="UP000290900">
    <property type="component" value="Unassembled WGS sequence"/>
</dbReference>
<evidence type="ECO:0000256" key="2">
    <source>
        <dbReference type="ARBA" id="ARBA00022980"/>
    </source>
</evidence>
<evidence type="ECO:0000256" key="6">
    <source>
        <dbReference type="SAM" id="MobiDB-lite"/>
    </source>
</evidence>
<evidence type="ECO:0000313" key="8">
    <source>
        <dbReference type="EMBL" id="VEU20069.1"/>
    </source>
</evidence>
<dbReference type="GO" id="GO:0006412">
    <property type="term" value="P:translation"/>
    <property type="evidence" value="ECO:0007669"/>
    <property type="project" value="InterPro"/>
</dbReference>
<accession>A0A448YGN6</accession>
<comment type="similarity">
    <text evidence="1 5">Belongs to the universal ribosomal protein uL30 family.</text>
</comment>
<dbReference type="STRING" id="13370.A0A448YGN6"/>
<keyword evidence="9" id="KW-1185">Reference proteome</keyword>
<name>A0A448YGN6_BRENA</name>
<dbReference type="GO" id="GO:0015934">
    <property type="term" value="C:large ribosomal subunit"/>
    <property type="evidence" value="ECO:0007669"/>
    <property type="project" value="InterPro"/>
</dbReference>
<dbReference type="InParanoid" id="A0A448YGN6"/>
<dbReference type="Gene3D" id="3.30.1390.20">
    <property type="entry name" value="Ribosomal protein L30, ferredoxin-like fold domain"/>
    <property type="match status" value="1"/>
</dbReference>
<evidence type="ECO:0000256" key="3">
    <source>
        <dbReference type="ARBA" id="ARBA00023274"/>
    </source>
</evidence>
<reference evidence="8 9" key="1">
    <citation type="submission" date="2018-12" db="EMBL/GenBank/DDBJ databases">
        <authorList>
            <person name="Tiukova I."/>
            <person name="Dainat J."/>
        </authorList>
    </citation>
    <scope>NUCLEOTIDE SEQUENCE [LARGE SCALE GENOMIC DNA]</scope>
</reference>
<sequence>MSSIIPKFFKVTQLKSTIAVPIKKKQTLQRLGLHKRHQVVYQKITPQQAGMIASVKELVKVELSVEEKSKDQLREERKSDPGFVVVSKRR</sequence>
<dbReference type="FunCoup" id="A0A448YGN6">
    <property type="interactions" value="188"/>
</dbReference>
<evidence type="ECO:0000256" key="1">
    <source>
        <dbReference type="ARBA" id="ARBA00007594"/>
    </source>
</evidence>
<dbReference type="InterPro" id="IPR016082">
    <property type="entry name" value="Ribosomal_uL30_ferredoxin-like"/>
</dbReference>
<dbReference type="AlphaFoldDB" id="A0A448YGN6"/>
<dbReference type="PANTHER" id="PTHR15892:SF2">
    <property type="entry name" value="LARGE RIBOSOMAL SUBUNIT PROTEIN UL30M"/>
    <property type="match status" value="1"/>
</dbReference>
<dbReference type="PANTHER" id="PTHR15892">
    <property type="entry name" value="MITOCHONDRIAL RIBOSOMAL PROTEIN L30"/>
    <property type="match status" value="1"/>
</dbReference>
<dbReference type="CDD" id="cd01658">
    <property type="entry name" value="Ribosomal_L30"/>
    <property type="match status" value="1"/>
</dbReference>
<dbReference type="InterPro" id="IPR036919">
    <property type="entry name" value="Ribo_uL30_ferredoxin-like_sf"/>
</dbReference>
<feature type="domain" description="Large ribosomal subunit protein uL30-like ferredoxin-like fold" evidence="7">
    <location>
        <begin position="9"/>
        <end position="59"/>
    </location>
</feature>
<evidence type="ECO:0000313" key="9">
    <source>
        <dbReference type="Proteomes" id="UP000290900"/>
    </source>
</evidence>
<dbReference type="PROSITE" id="PS00634">
    <property type="entry name" value="RIBOSOMAL_L30"/>
    <property type="match status" value="1"/>
</dbReference>
<evidence type="ECO:0000256" key="5">
    <source>
        <dbReference type="RuleBase" id="RU003734"/>
    </source>
</evidence>
<dbReference type="InterPro" id="IPR005996">
    <property type="entry name" value="Ribosomal_uL30_bac-type"/>
</dbReference>
<dbReference type="GO" id="GO:0003735">
    <property type="term" value="F:structural constituent of ribosome"/>
    <property type="evidence" value="ECO:0007669"/>
    <property type="project" value="InterPro"/>
</dbReference>
<keyword evidence="3 5" id="KW-0687">Ribonucleoprotein</keyword>
<organism evidence="8 9">
    <name type="scientific">Brettanomyces naardenensis</name>
    <name type="common">Yeast</name>
    <dbReference type="NCBI Taxonomy" id="13370"/>
    <lineage>
        <taxon>Eukaryota</taxon>
        <taxon>Fungi</taxon>
        <taxon>Dikarya</taxon>
        <taxon>Ascomycota</taxon>
        <taxon>Saccharomycotina</taxon>
        <taxon>Pichiomycetes</taxon>
        <taxon>Pichiales</taxon>
        <taxon>Pichiaceae</taxon>
        <taxon>Brettanomyces</taxon>
    </lineage>
</organism>
<dbReference type="EMBL" id="CAACVR010000001">
    <property type="protein sequence ID" value="VEU20069.1"/>
    <property type="molecule type" value="Genomic_DNA"/>
</dbReference>
<protein>
    <recommendedName>
        <fullName evidence="4">Large ribosomal subunit protein uL30m</fullName>
    </recommendedName>
</protein>